<evidence type="ECO:0000256" key="2">
    <source>
        <dbReference type="ARBA" id="ARBA00006555"/>
    </source>
</evidence>
<feature type="region of interest" description="Disordered" evidence="12">
    <location>
        <begin position="167"/>
        <end position="280"/>
    </location>
</feature>
<keyword evidence="7" id="KW-0812">Transmembrane</keyword>
<keyword evidence="6" id="KW-0997">Cell inner membrane</keyword>
<dbReference type="InterPro" id="IPR006260">
    <property type="entry name" value="TonB/TolA_C"/>
</dbReference>
<feature type="signal peptide" evidence="13">
    <location>
        <begin position="1"/>
        <end position="27"/>
    </location>
</feature>
<evidence type="ECO:0000256" key="3">
    <source>
        <dbReference type="ARBA" id="ARBA00022362"/>
    </source>
</evidence>
<dbReference type="InterPro" id="IPR051045">
    <property type="entry name" value="TonB-dependent_transducer"/>
</dbReference>
<dbReference type="InterPro" id="IPR037682">
    <property type="entry name" value="TonB_C"/>
</dbReference>
<keyword evidence="13" id="KW-0732">Signal</keyword>
<dbReference type="EMBL" id="JALGCL010000003">
    <property type="protein sequence ID" value="MCJ0826299.1"/>
    <property type="molecule type" value="Genomic_DNA"/>
</dbReference>
<evidence type="ECO:0000256" key="8">
    <source>
        <dbReference type="ARBA" id="ARBA00022737"/>
    </source>
</evidence>
<keyword evidence="4" id="KW-0813">Transport</keyword>
<evidence type="ECO:0000256" key="1">
    <source>
        <dbReference type="ARBA" id="ARBA00004383"/>
    </source>
</evidence>
<evidence type="ECO:0000259" key="14">
    <source>
        <dbReference type="PROSITE" id="PS52015"/>
    </source>
</evidence>
<gene>
    <name evidence="15" type="ORF">MQC88_10115</name>
</gene>
<proteinExistence type="inferred from homology"/>
<feature type="compositionally biased region" description="Low complexity" evidence="12">
    <location>
        <begin position="200"/>
        <end position="239"/>
    </location>
</feature>
<evidence type="ECO:0000313" key="16">
    <source>
        <dbReference type="Proteomes" id="UP001165423"/>
    </source>
</evidence>
<keyword evidence="8" id="KW-0677">Repeat</keyword>
<evidence type="ECO:0000313" key="15">
    <source>
        <dbReference type="EMBL" id="MCJ0826299.1"/>
    </source>
</evidence>
<evidence type="ECO:0000256" key="11">
    <source>
        <dbReference type="ARBA" id="ARBA00023136"/>
    </source>
</evidence>
<dbReference type="Pfam" id="PF03544">
    <property type="entry name" value="TonB_C"/>
    <property type="match status" value="1"/>
</dbReference>
<dbReference type="Proteomes" id="UP001165423">
    <property type="component" value="Unassembled WGS sequence"/>
</dbReference>
<dbReference type="SUPFAM" id="SSF74653">
    <property type="entry name" value="TolA/TonB C-terminal domain"/>
    <property type="match status" value="1"/>
</dbReference>
<keyword evidence="9" id="KW-0653">Protein transport</keyword>
<comment type="subcellular location">
    <subcellularLocation>
        <location evidence="1">Cell inner membrane</location>
        <topology evidence="1">Single-pass membrane protein</topology>
        <orientation evidence="1">Periplasmic side</orientation>
    </subcellularLocation>
</comment>
<comment type="caution">
    <text evidence="15">The sequence shown here is derived from an EMBL/GenBank/DDBJ whole genome shotgun (WGS) entry which is preliminary data.</text>
</comment>
<feature type="compositionally biased region" description="Basic and acidic residues" evidence="12">
    <location>
        <begin position="175"/>
        <end position="199"/>
    </location>
</feature>
<keyword evidence="11" id="KW-0472">Membrane</keyword>
<evidence type="ECO:0000256" key="9">
    <source>
        <dbReference type="ARBA" id="ARBA00022927"/>
    </source>
</evidence>
<dbReference type="PANTHER" id="PTHR33446:SF8">
    <property type="entry name" value="PROTEIN TONB"/>
    <property type="match status" value="1"/>
</dbReference>
<keyword evidence="10" id="KW-1133">Transmembrane helix</keyword>
<evidence type="ECO:0000256" key="10">
    <source>
        <dbReference type="ARBA" id="ARBA00022989"/>
    </source>
</evidence>
<comment type="similarity">
    <text evidence="2">Belongs to the TonB family.</text>
</comment>
<protein>
    <recommendedName>
        <fullName evidence="3">Protein TonB</fullName>
    </recommendedName>
</protein>
<feature type="chain" id="PRO_5046623887" description="Protein TonB" evidence="13">
    <location>
        <begin position="28"/>
        <end position="338"/>
    </location>
</feature>
<keyword evidence="16" id="KW-1185">Reference proteome</keyword>
<dbReference type="RefSeq" id="WP_243321632.1">
    <property type="nucleotide sequence ID" value="NZ_JALGCL010000003.1"/>
</dbReference>
<dbReference type="PANTHER" id="PTHR33446">
    <property type="entry name" value="PROTEIN TONB-RELATED"/>
    <property type="match status" value="1"/>
</dbReference>
<evidence type="ECO:0000256" key="7">
    <source>
        <dbReference type="ARBA" id="ARBA00022692"/>
    </source>
</evidence>
<dbReference type="NCBIfam" id="TIGR01352">
    <property type="entry name" value="tonB_Cterm"/>
    <property type="match status" value="1"/>
</dbReference>
<evidence type="ECO:0000256" key="5">
    <source>
        <dbReference type="ARBA" id="ARBA00022475"/>
    </source>
</evidence>
<dbReference type="PROSITE" id="PS52015">
    <property type="entry name" value="TONB_CTD"/>
    <property type="match status" value="1"/>
</dbReference>
<reference evidence="15 16" key="1">
    <citation type="submission" date="2022-03" db="EMBL/GenBank/DDBJ databases">
        <title>Luteimonas soily sp. nov., a novel bacterium isolated from the soil.</title>
        <authorList>
            <person name="Zhang X."/>
        </authorList>
    </citation>
    <scope>NUCLEOTIDE SEQUENCE [LARGE SCALE GENOMIC DNA]</scope>
    <source>
        <strain evidence="15 16">50</strain>
    </source>
</reference>
<keyword evidence="5" id="KW-1003">Cell membrane</keyword>
<sequence length="338" mass="36138">MFVANALQARPAWFRLAAVFVVICAFAGCKKDQTAAAPDAGTAPTTQAPPPPAVSDKVNAMSADQLRDAASTALREQRLYAPAGDNAMEYYLALRDKQPNDPAVSSALTDLMPYALIATEQSIGRDDFSEGQRLYALMEKADAKAPALPRLKQAIADGQASLAQRTAQAALQTEEEAKRQAELEKQRAADQKKAQEDAAQKIAAQQAEAQRAAATAAAPVTQPQRPAQQAPAPAQEQPAATPPPAPTPAAPRVSNELRPISLPAPSYPREAERRRRSGSVEVEFTVGTDGSVTSARVVQASPPRVFDREALSAVNRWRFQPVGSPVTTRRTIQFKPAD</sequence>
<evidence type="ECO:0000256" key="12">
    <source>
        <dbReference type="SAM" id="MobiDB-lite"/>
    </source>
</evidence>
<evidence type="ECO:0000256" key="13">
    <source>
        <dbReference type="SAM" id="SignalP"/>
    </source>
</evidence>
<organism evidence="15 16">
    <name type="scientific">Cognatiluteimonas sedimenti</name>
    <dbReference type="NCBI Taxonomy" id="2927791"/>
    <lineage>
        <taxon>Bacteria</taxon>
        <taxon>Pseudomonadati</taxon>
        <taxon>Pseudomonadota</taxon>
        <taxon>Gammaproteobacteria</taxon>
        <taxon>Lysobacterales</taxon>
        <taxon>Lysobacteraceae</taxon>
        <taxon>Cognatiluteimonas</taxon>
    </lineage>
</organism>
<evidence type="ECO:0000256" key="6">
    <source>
        <dbReference type="ARBA" id="ARBA00022519"/>
    </source>
</evidence>
<name>A0ABT0A5N2_9GAMM</name>
<dbReference type="Gene3D" id="3.30.2420.10">
    <property type="entry name" value="TonB"/>
    <property type="match status" value="1"/>
</dbReference>
<evidence type="ECO:0000256" key="4">
    <source>
        <dbReference type="ARBA" id="ARBA00022448"/>
    </source>
</evidence>
<feature type="compositionally biased region" description="Pro residues" evidence="12">
    <location>
        <begin position="240"/>
        <end position="249"/>
    </location>
</feature>
<feature type="domain" description="TonB C-terminal" evidence="14">
    <location>
        <begin position="252"/>
        <end position="338"/>
    </location>
</feature>
<accession>A0ABT0A5N2</accession>